<dbReference type="Gene3D" id="3.90.950.20">
    <property type="entry name" value="CinA-like"/>
    <property type="match status" value="1"/>
</dbReference>
<reference evidence="2 3" key="1">
    <citation type="submission" date="2016-01" db="EMBL/GenBank/DDBJ databases">
        <authorList>
            <person name="Oliw E.H."/>
        </authorList>
    </citation>
    <scope>NUCLEOTIDE SEQUENCE [LARGE SCALE GENOMIC DNA]</scope>
    <source>
        <strain evidence="2 3">PSS_7772B</strain>
    </source>
</reference>
<proteinExistence type="predicted"/>
<dbReference type="OrthoDB" id="1253990at2"/>
<evidence type="ECO:0000259" key="1">
    <source>
        <dbReference type="Pfam" id="PF02464"/>
    </source>
</evidence>
<dbReference type="AlphaFoldDB" id="A0A133NRW1"/>
<gene>
    <name evidence="2" type="ORF">HMPREF3208_01266</name>
</gene>
<evidence type="ECO:0000313" key="2">
    <source>
        <dbReference type="EMBL" id="KXA19011.1"/>
    </source>
</evidence>
<protein>
    <submittedName>
        <fullName evidence="2">Competence/damage-inducible protein CinA domain protein</fullName>
    </submittedName>
</protein>
<name>A0A133NRW1_GARVA</name>
<comment type="caution">
    <text evidence="2">The sequence shown here is derived from an EMBL/GenBank/DDBJ whole genome shotgun (WGS) entry which is preliminary data.</text>
</comment>
<accession>A0A133NRW1</accession>
<dbReference type="Proteomes" id="UP000070687">
    <property type="component" value="Unassembled WGS sequence"/>
</dbReference>
<dbReference type="PATRIC" id="fig|2702.100.peg.1252"/>
<evidence type="ECO:0000313" key="3">
    <source>
        <dbReference type="Proteomes" id="UP000070687"/>
    </source>
</evidence>
<feature type="domain" description="CinA C-terminal" evidence="1">
    <location>
        <begin position="15"/>
        <end position="101"/>
    </location>
</feature>
<dbReference type="InterPro" id="IPR036653">
    <property type="entry name" value="CinA-like_C"/>
</dbReference>
<dbReference type="InterPro" id="IPR008136">
    <property type="entry name" value="CinA_C"/>
</dbReference>
<feature type="domain" description="CinA C-terminal" evidence="1">
    <location>
        <begin position="121"/>
        <end position="155"/>
    </location>
</feature>
<dbReference type="EMBL" id="LRQB01000082">
    <property type="protein sequence ID" value="KXA19011.1"/>
    <property type="molecule type" value="Genomic_DNA"/>
</dbReference>
<organism evidence="2 3">
    <name type="scientific">Gardnerella vaginalis</name>
    <dbReference type="NCBI Taxonomy" id="2702"/>
    <lineage>
        <taxon>Bacteria</taxon>
        <taxon>Bacillati</taxon>
        <taxon>Actinomycetota</taxon>
        <taxon>Actinomycetes</taxon>
        <taxon>Bifidobacteriales</taxon>
        <taxon>Bifidobacteriaceae</taxon>
        <taxon>Gardnerella</taxon>
    </lineage>
</organism>
<sequence>MKNLSTFSASTSVYSLAVSVLDQSLQQGLHIAAAESLTGGLLADAFVSVPGASRVFCGSAVTYDIHAKAKILGVNAHLLQTEGAVHPDVAMQMAVGAARVYRGGGWSYDASDGDASCFPIVGLSTTGVAGPGSDGNKPAGLVYVGLCLPSVSNFHSDLVCKARLELKCECVNNMWDYSDGNNIVLVFELRLSGGREEVRNATVYNLLTLLNNVLSIAYL</sequence>
<dbReference type="Pfam" id="PF02464">
    <property type="entry name" value="CinA"/>
    <property type="match status" value="2"/>
</dbReference>
<dbReference type="RefSeq" id="WP_064347625.1">
    <property type="nucleotide sequence ID" value="NZ_KQ956872.1"/>
</dbReference>
<dbReference type="SUPFAM" id="SSF142433">
    <property type="entry name" value="CinA-like"/>
    <property type="match status" value="1"/>
</dbReference>